<evidence type="ECO:0000256" key="1">
    <source>
        <dbReference type="ARBA" id="ARBA00022801"/>
    </source>
</evidence>
<dbReference type="Gene3D" id="2.40.260.10">
    <property type="entry name" value="Sortase"/>
    <property type="match status" value="1"/>
</dbReference>
<feature type="region of interest" description="Disordered" evidence="3">
    <location>
        <begin position="1"/>
        <end position="145"/>
    </location>
</feature>
<keyword evidence="1" id="KW-0378">Hydrolase</keyword>
<feature type="compositionally biased region" description="Basic and acidic residues" evidence="3">
    <location>
        <begin position="51"/>
        <end position="63"/>
    </location>
</feature>
<keyword evidence="4" id="KW-1133">Transmembrane helix</keyword>
<evidence type="ECO:0000313" key="5">
    <source>
        <dbReference type="EMBL" id="SCC80385.1"/>
    </source>
</evidence>
<dbReference type="Proteomes" id="UP000242610">
    <property type="component" value="Unassembled WGS sequence"/>
</dbReference>
<sequence length="506" mass="55885">MIREEMDGMNDMDGANGMDGASKRSERDESDELGERNGNIGHLGENGQHGNKRDGRNDNRDIELTGLDDAFNDFGDPVPDEPASAPWEQTQAFSSPTAAGRRGVEAGKQQSNRGTQNNFDGLIGTSVDKENTDYGNRSSRRKGASGSRRMWTVLGIVAEVLFTLAAFCALYIVWQVWWTGTQSEHEQVKQRESVSWSDPTKSADSQKNVNIANPQNGEAPVQPSKANPDDLIAQVYIPRFGDQWERTVVEGTDTSALNQHGLGHYTHTQMPGEVGNFAVAGHRAGYGQPLSDVDKLQAGDVIVVRTKDYWYVYSYARYVRVTPDRVDVVAPNPDNPNAKPTERMITLTTCDPKYSAPAPYRWISYGKLKYWAKVSDGVPAELTRQGQNGQIKFINNGQQSWASKLPSLIPVVIAALLIYAVLFILAAIFWRWPLCRSIRRGEVKRPSASIYGGLMRLQPGTTPVRVLLLLILLFAAAVAVVQWCCPWAAANIPILHEMSNYSPMAG</sequence>
<feature type="compositionally biased region" description="Polar residues" evidence="3">
    <location>
        <begin position="108"/>
        <end position="119"/>
    </location>
</feature>
<organism evidence="5 6">
    <name type="scientific">Bifidobacterium commune</name>
    <dbReference type="NCBI Taxonomy" id="1505727"/>
    <lineage>
        <taxon>Bacteria</taxon>
        <taxon>Bacillati</taxon>
        <taxon>Actinomycetota</taxon>
        <taxon>Actinomycetes</taxon>
        <taxon>Bifidobacteriales</taxon>
        <taxon>Bifidobacteriaceae</taxon>
        <taxon>Bifidobacterium</taxon>
    </lineage>
</organism>
<dbReference type="NCBIfam" id="NF033747">
    <property type="entry name" value="class_E_sortase"/>
    <property type="match status" value="1"/>
</dbReference>
<name>A0A1C4H6C5_9BIFI</name>
<dbReference type="STRING" id="1505727.GA0061077_1175"/>
<evidence type="ECO:0000256" key="3">
    <source>
        <dbReference type="SAM" id="MobiDB-lite"/>
    </source>
</evidence>
<feature type="region of interest" description="Disordered" evidence="3">
    <location>
        <begin position="189"/>
        <end position="226"/>
    </location>
</feature>
<evidence type="ECO:0000313" key="6">
    <source>
        <dbReference type="Proteomes" id="UP000242610"/>
    </source>
</evidence>
<keyword evidence="4" id="KW-0812">Transmembrane</keyword>
<proteinExistence type="predicted"/>
<dbReference type="AlphaFoldDB" id="A0A1C4H6C5"/>
<dbReference type="Pfam" id="PF04203">
    <property type="entry name" value="Sortase"/>
    <property type="match status" value="1"/>
</dbReference>
<keyword evidence="6" id="KW-1185">Reference proteome</keyword>
<gene>
    <name evidence="5" type="ORF">GA0061077_1175</name>
</gene>
<dbReference type="InterPro" id="IPR005754">
    <property type="entry name" value="Sortase"/>
</dbReference>
<reference evidence="6" key="1">
    <citation type="submission" date="2016-08" db="EMBL/GenBank/DDBJ databases">
        <authorList>
            <person name="Varghese N."/>
            <person name="Submissions Spin"/>
        </authorList>
    </citation>
    <scope>NUCLEOTIDE SEQUENCE [LARGE SCALE GENOMIC DNA]</scope>
    <source>
        <strain evidence="6">R-52791</strain>
    </source>
</reference>
<dbReference type="InterPro" id="IPR042003">
    <property type="entry name" value="Sortase_E"/>
</dbReference>
<dbReference type="InterPro" id="IPR023365">
    <property type="entry name" value="Sortase_dom-sf"/>
</dbReference>
<dbReference type="SUPFAM" id="SSF63817">
    <property type="entry name" value="Sortase"/>
    <property type="match status" value="1"/>
</dbReference>
<feature type="transmembrane region" description="Helical" evidence="4">
    <location>
        <begin position="408"/>
        <end position="430"/>
    </location>
</feature>
<feature type="transmembrane region" description="Helical" evidence="4">
    <location>
        <begin position="150"/>
        <end position="174"/>
    </location>
</feature>
<dbReference type="GO" id="GO:0016787">
    <property type="term" value="F:hydrolase activity"/>
    <property type="evidence" value="ECO:0007669"/>
    <property type="project" value="UniProtKB-KW"/>
</dbReference>
<feature type="active site" description="Acyl-thioester intermediate" evidence="2">
    <location>
        <position position="350"/>
    </location>
</feature>
<evidence type="ECO:0000256" key="2">
    <source>
        <dbReference type="PIRSR" id="PIRSR605754-1"/>
    </source>
</evidence>
<dbReference type="EMBL" id="FMBL01000003">
    <property type="protein sequence ID" value="SCC80385.1"/>
    <property type="molecule type" value="Genomic_DNA"/>
</dbReference>
<accession>A0A1C4H6C5</accession>
<dbReference type="InterPro" id="IPR053465">
    <property type="entry name" value="Sortase_Class_E"/>
</dbReference>
<feature type="active site" description="Proton donor/acceptor" evidence="2">
    <location>
        <position position="282"/>
    </location>
</feature>
<dbReference type="CDD" id="cd05830">
    <property type="entry name" value="Sortase_E"/>
    <property type="match status" value="1"/>
</dbReference>
<keyword evidence="4" id="KW-0472">Membrane</keyword>
<feature type="compositionally biased region" description="Polar residues" evidence="3">
    <location>
        <begin position="193"/>
        <end position="216"/>
    </location>
</feature>
<evidence type="ECO:0000256" key="4">
    <source>
        <dbReference type="SAM" id="Phobius"/>
    </source>
</evidence>
<feature type="transmembrane region" description="Helical" evidence="4">
    <location>
        <begin position="466"/>
        <end position="489"/>
    </location>
</feature>
<feature type="compositionally biased region" description="Polar residues" evidence="3">
    <location>
        <begin position="87"/>
        <end position="97"/>
    </location>
</feature>
<protein>
    <submittedName>
        <fullName evidence="5">LPXTG-site transpeptidase (Sortase) family protein</fullName>
    </submittedName>
</protein>